<comment type="caution">
    <text evidence="2">The sequence shown here is derived from an EMBL/GenBank/DDBJ whole genome shotgun (WGS) entry which is preliminary data.</text>
</comment>
<dbReference type="AlphaFoldDB" id="A0AAV7M3W7"/>
<feature type="region of interest" description="Disordered" evidence="1">
    <location>
        <begin position="253"/>
        <end position="326"/>
    </location>
</feature>
<evidence type="ECO:0000313" key="3">
    <source>
        <dbReference type="Proteomes" id="UP001066276"/>
    </source>
</evidence>
<evidence type="ECO:0000313" key="2">
    <source>
        <dbReference type="EMBL" id="KAJ1098511.1"/>
    </source>
</evidence>
<name>A0AAV7M3W7_PLEWA</name>
<sequence length="326" mass="35071">MEPSKVVKALKVLQDEGREDLIKEGVLEEAWVGLRKPKRLSAEGVSAAVAACTSPQQTFKKFKLKNAPGQKVAHSPEVDVVAGVEVVGPQPLGGVRRLGASRLPRRQGSSLVRRVTAGGRGSGPVTAVKVCSRVGAQARFAHAQPERSGQTRSPSERGDELIVGAVEERHLGGTSKMAAPSMVYRPISEFLKESQLGEPGCVGDPDRACAVWIVGHSFVRWAEKQASSRNFGRQLGLEGARIKLSWVGKSGMRWGCRSRSQTPTSRRLSDTGGGPLIPGRRREVENKEKPGDEEDEAFSESTTVEEETGIGNGQQGAPRRTPPQED</sequence>
<gene>
    <name evidence="2" type="ORF">NDU88_003621</name>
</gene>
<reference evidence="2" key="1">
    <citation type="journal article" date="2022" name="bioRxiv">
        <title>Sequencing and chromosome-scale assembly of the giantPleurodeles waltlgenome.</title>
        <authorList>
            <person name="Brown T."/>
            <person name="Elewa A."/>
            <person name="Iarovenko S."/>
            <person name="Subramanian E."/>
            <person name="Araus A.J."/>
            <person name="Petzold A."/>
            <person name="Susuki M."/>
            <person name="Suzuki K.-i.T."/>
            <person name="Hayashi T."/>
            <person name="Toyoda A."/>
            <person name="Oliveira C."/>
            <person name="Osipova E."/>
            <person name="Leigh N.D."/>
            <person name="Simon A."/>
            <person name="Yun M.H."/>
        </authorList>
    </citation>
    <scope>NUCLEOTIDE SEQUENCE</scope>
    <source>
        <strain evidence="2">20211129_DDA</strain>
        <tissue evidence="2">Liver</tissue>
    </source>
</reference>
<dbReference type="EMBL" id="JANPWB010000014">
    <property type="protein sequence ID" value="KAJ1098511.1"/>
    <property type="molecule type" value="Genomic_DNA"/>
</dbReference>
<protein>
    <submittedName>
        <fullName evidence="2">Uncharacterized protein</fullName>
    </submittedName>
</protein>
<keyword evidence="3" id="KW-1185">Reference proteome</keyword>
<feature type="region of interest" description="Disordered" evidence="1">
    <location>
        <begin position="139"/>
        <end position="159"/>
    </location>
</feature>
<accession>A0AAV7M3W7</accession>
<feature type="compositionally biased region" description="Basic and acidic residues" evidence="1">
    <location>
        <begin position="280"/>
        <end position="290"/>
    </location>
</feature>
<organism evidence="2 3">
    <name type="scientific">Pleurodeles waltl</name>
    <name type="common">Iberian ribbed newt</name>
    <dbReference type="NCBI Taxonomy" id="8319"/>
    <lineage>
        <taxon>Eukaryota</taxon>
        <taxon>Metazoa</taxon>
        <taxon>Chordata</taxon>
        <taxon>Craniata</taxon>
        <taxon>Vertebrata</taxon>
        <taxon>Euteleostomi</taxon>
        <taxon>Amphibia</taxon>
        <taxon>Batrachia</taxon>
        <taxon>Caudata</taxon>
        <taxon>Salamandroidea</taxon>
        <taxon>Salamandridae</taxon>
        <taxon>Pleurodelinae</taxon>
        <taxon>Pleurodeles</taxon>
    </lineage>
</organism>
<dbReference type="Proteomes" id="UP001066276">
    <property type="component" value="Chromosome 10"/>
</dbReference>
<proteinExistence type="predicted"/>
<evidence type="ECO:0000256" key="1">
    <source>
        <dbReference type="SAM" id="MobiDB-lite"/>
    </source>
</evidence>
<feature type="compositionally biased region" description="Acidic residues" evidence="1">
    <location>
        <begin position="291"/>
        <end position="308"/>
    </location>
</feature>